<keyword evidence="5" id="KW-1185">Reference proteome</keyword>
<name>A0A2T7NLZ2_POMCA</name>
<dbReference type="AlphaFoldDB" id="A0A2T7NLZ2"/>
<evidence type="ECO:0000313" key="4">
    <source>
        <dbReference type="EMBL" id="PVD22178.1"/>
    </source>
</evidence>
<organism evidence="4 5">
    <name type="scientific">Pomacea canaliculata</name>
    <name type="common">Golden apple snail</name>
    <dbReference type="NCBI Taxonomy" id="400727"/>
    <lineage>
        <taxon>Eukaryota</taxon>
        <taxon>Metazoa</taxon>
        <taxon>Spiralia</taxon>
        <taxon>Lophotrochozoa</taxon>
        <taxon>Mollusca</taxon>
        <taxon>Gastropoda</taxon>
        <taxon>Caenogastropoda</taxon>
        <taxon>Architaenioglossa</taxon>
        <taxon>Ampullarioidea</taxon>
        <taxon>Ampullariidae</taxon>
        <taxon>Pomacea</taxon>
    </lineage>
</organism>
<dbReference type="PANTHER" id="PTHR10696">
    <property type="entry name" value="GAMMA-BUTYROBETAINE HYDROXYLASE-RELATED"/>
    <property type="match status" value="1"/>
</dbReference>
<comment type="caution">
    <text evidence="4">The sequence shown here is derived from an EMBL/GenBank/DDBJ whole genome shotgun (WGS) entry which is preliminary data.</text>
</comment>
<gene>
    <name evidence="4" type="ORF">C0Q70_17983</name>
</gene>
<accession>A0A2T7NLZ2</accession>
<dbReference type="GO" id="GO:0016491">
    <property type="term" value="F:oxidoreductase activity"/>
    <property type="evidence" value="ECO:0007669"/>
    <property type="project" value="UniProtKB-KW"/>
</dbReference>
<proteinExistence type="predicted"/>
<evidence type="ECO:0000313" key="5">
    <source>
        <dbReference type="Proteomes" id="UP000245119"/>
    </source>
</evidence>
<keyword evidence="1" id="KW-0560">Oxidoreductase</keyword>
<evidence type="ECO:0000259" key="3">
    <source>
        <dbReference type="Pfam" id="PF02668"/>
    </source>
</evidence>
<dbReference type="SUPFAM" id="SSF51197">
    <property type="entry name" value="Clavaminate synthase-like"/>
    <property type="match status" value="1"/>
</dbReference>
<feature type="domain" description="TauD/TfdA-like" evidence="3">
    <location>
        <begin position="95"/>
        <end position="379"/>
    </location>
</feature>
<feature type="region of interest" description="Disordered" evidence="2">
    <location>
        <begin position="34"/>
        <end position="63"/>
    </location>
</feature>
<sequence>MMKDRLDGLSEVVLLYSSVQTEGGVSDLWKTPITESSSRPSSVCHKSLATKSKPPCTGSGNGASAARAERVRWQVFPLAVSPGNNSLDPAFTDIASLVEWVRNQRETFDSLLLEYGAIFFRGFPINDPSDFDAFVKAFGGEALEYVGGAAPRTHVVGDVFTANEAPPDKLIPFHHEMAQVPTFPSRLFFYCDVAPPSGGQTPLALSPVVHSRMEARHPAFVARLEQEGVRYIRVLPDGDDPSSAIGRGWQSTFQTQNKEEAEAKAVKQGTKIEWLPDGCLKTTTTLLPAVRVDQRTGLKTWFNSIIAAYQGWQDARNCARKAVVFDDGTPMPEDVMKDLDDVFKNVAVAVTWRKGDVMVVDNRLALHSRNVFTPPRRILASLVK</sequence>
<dbReference type="STRING" id="400727.A0A2T7NLZ2"/>
<evidence type="ECO:0000256" key="2">
    <source>
        <dbReference type="SAM" id="MobiDB-lite"/>
    </source>
</evidence>
<dbReference type="Gene3D" id="3.60.130.10">
    <property type="entry name" value="Clavaminate synthase-like"/>
    <property type="match status" value="1"/>
</dbReference>
<evidence type="ECO:0000256" key="1">
    <source>
        <dbReference type="ARBA" id="ARBA00023002"/>
    </source>
</evidence>
<dbReference type="PANTHER" id="PTHR10696:SF21">
    <property type="entry name" value="TAUD_TFDA-LIKE DOMAIN-CONTAINING PROTEIN"/>
    <property type="match status" value="1"/>
</dbReference>
<dbReference type="OrthoDB" id="408743at2759"/>
<protein>
    <recommendedName>
        <fullName evidence="3">TauD/TfdA-like domain-containing protein</fullName>
    </recommendedName>
</protein>
<dbReference type="EMBL" id="PZQS01000011">
    <property type="protein sequence ID" value="PVD22178.1"/>
    <property type="molecule type" value="Genomic_DNA"/>
</dbReference>
<dbReference type="InterPro" id="IPR050411">
    <property type="entry name" value="AlphaKG_dependent_hydroxylases"/>
</dbReference>
<dbReference type="InterPro" id="IPR003819">
    <property type="entry name" value="TauD/TfdA-like"/>
</dbReference>
<reference evidence="4 5" key="1">
    <citation type="submission" date="2018-04" db="EMBL/GenBank/DDBJ databases">
        <title>The genome of golden apple snail Pomacea canaliculata provides insight into stress tolerance and invasive adaptation.</title>
        <authorList>
            <person name="Liu C."/>
            <person name="Liu B."/>
            <person name="Ren Y."/>
            <person name="Zhang Y."/>
            <person name="Wang H."/>
            <person name="Li S."/>
            <person name="Jiang F."/>
            <person name="Yin L."/>
            <person name="Zhang G."/>
            <person name="Qian W."/>
            <person name="Fan W."/>
        </authorList>
    </citation>
    <scope>NUCLEOTIDE SEQUENCE [LARGE SCALE GENOMIC DNA]</scope>
    <source>
        <strain evidence="4">SZHN2017</strain>
        <tissue evidence="4">Muscle</tissue>
    </source>
</reference>
<dbReference type="Pfam" id="PF02668">
    <property type="entry name" value="TauD"/>
    <property type="match status" value="1"/>
</dbReference>
<dbReference type="InterPro" id="IPR042098">
    <property type="entry name" value="TauD-like_sf"/>
</dbReference>
<dbReference type="Proteomes" id="UP000245119">
    <property type="component" value="Linkage Group LG11"/>
</dbReference>
<dbReference type="FunFam" id="3.60.130.10:FF:000006">
    <property type="entry name" value="Clavaminate synthase-like protein At3g21360"/>
    <property type="match status" value="1"/>
</dbReference>